<evidence type="ECO:0000256" key="6">
    <source>
        <dbReference type="SAM" id="Phobius"/>
    </source>
</evidence>
<feature type="coiled-coil region" evidence="4">
    <location>
        <begin position="174"/>
        <end position="201"/>
    </location>
</feature>
<evidence type="ECO:0000256" key="2">
    <source>
        <dbReference type="ARBA" id="ARBA00022777"/>
    </source>
</evidence>
<dbReference type="SUPFAM" id="SSF55874">
    <property type="entry name" value="ATPase domain of HSP90 chaperone/DNA topoisomerase II/histidine kinase"/>
    <property type="match status" value="1"/>
</dbReference>
<evidence type="ECO:0000256" key="1">
    <source>
        <dbReference type="ARBA" id="ARBA00022679"/>
    </source>
</evidence>
<evidence type="ECO:0000259" key="7">
    <source>
        <dbReference type="PROSITE" id="PS50109"/>
    </source>
</evidence>
<dbReference type="Proteomes" id="UP001250214">
    <property type="component" value="Unassembled WGS sequence"/>
</dbReference>
<feature type="compositionally biased region" description="Pro residues" evidence="5">
    <location>
        <begin position="446"/>
        <end position="463"/>
    </location>
</feature>
<proteinExistence type="predicted"/>
<keyword evidence="6" id="KW-0812">Transmembrane</keyword>
<feature type="transmembrane region" description="Helical" evidence="6">
    <location>
        <begin position="79"/>
        <end position="104"/>
    </location>
</feature>
<feature type="domain" description="Histidine kinase" evidence="7">
    <location>
        <begin position="200"/>
        <end position="434"/>
    </location>
</feature>
<dbReference type="Gene3D" id="1.20.5.1930">
    <property type="match status" value="1"/>
</dbReference>
<evidence type="ECO:0000313" key="9">
    <source>
        <dbReference type="Proteomes" id="UP001250214"/>
    </source>
</evidence>
<evidence type="ECO:0000256" key="4">
    <source>
        <dbReference type="SAM" id="Coils"/>
    </source>
</evidence>
<dbReference type="Pfam" id="PF07730">
    <property type="entry name" value="HisKA_3"/>
    <property type="match status" value="1"/>
</dbReference>
<evidence type="ECO:0000256" key="5">
    <source>
        <dbReference type="SAM" id="MobiDB-lite"/>
    </source>
</evidence>
<keyword evidence="9" id="KW-1185">Reference proteome</keyword>
<dbReference type="InterPro" id="IPR036890">
    <property type="entry name" value="HATPase_C_sf"/>
</dbReference>
<protein>
    <submittedName>
        <fullName evidence="8">Histidine kinase</fullName>
    </submittedName>
</protein>
<dbReference type="InterPro" id="IPR050482">
    <property type="entry name" value="Sensor_HK_TwoCompSys"/>
</dbReference>
<keyword evidence="2 8" id="KW-0418">Kinase</keyword>
<dbReference type="InterPro" id="IPR005467">
    <property type="entry name" value="His_kinase_dom"/>
</dbReference>
<dbReference type="InterPro" id="IPR003594">
    <property type="entry name" value="HATPase_dom"/>
</dbReference>
<keyword evidence="4" id="KW-0175">Coiled coil</keyword>
<dbReference type="CDD" id="cd16917">
    <property type="entry name" value="HATPase_UhpB-NarQ-NarX-like"/>
    <property type="match status" value="1"/>
</dbReference>
<feature type="region of interest" description="Disordered" evidence="5">
    <location>
        <begin position="417"/>
        <end position="463"/>
    </location>
</feature>
<keyword evidence="1" id="KW-0808">Transferase</keyword>
<dbReference type="InterPro" id="IPR011712">
    <property type="entry name" value="Sig_transdc_His_kin_sub3_dim/P"/>
</dbReference>
<evidence type="ECO:0000313" key="8">
    <source>
        <dbReference type="EMBL" id="MDS1270952.1"/>
    </source>
</evidence>
<reference evidence="9" key="1">
    <citation type="submission" date="2023-07" db="EMBL/GenBank/DDBJ databases">
        <title>Novel species in the genus Lipingzhangella isolated from Sambhar Salt Lake.</title>
        <authorList>
            <person name="Jiya N."/>
            <person name="Kajale S."/>
            <person name="Sharma A."/>
        </authorList>
    </citation>
    <scope>NUCLEOTIDE SEQUENCE [LARGE SCALE GENOMIC DNA]</scope>
    <source>
        <strain evidence="9">LS1_29</strain>
    </source>
</reference>
<gene>
    <name evidence="8" type="ORF">RIF23_11645</name>
</gene>
<keyword evidence="6" id="KW-0472">Membrane</keyword>
<dbReference type="PROSITE" id="PS50109">
    <property type="entry name" value="HIS_KIN"/>
    <property type="match status" value="1"/>
</dbReference>
<feature type="transmembrane region" description="Helical" evidence="6">
    <location>
        <begin position="47"/>
        <end position="67"/>
    </location>
</feature>
<accession>A0ABU2H6L9</accession>
<name>A0ABU2H6L9_9ACTN</name>
<keyword evidence="3" id="KW-0902">Two-component regulatory system</keyword>
<feature type="transmembrane region" description="Helical" evidence="6">
    <location>
        <begin position="110"/>
        <end position="133"/>
    </location>
</feature>
<dbReference type="Gene3D" id="3.30.565.10">
    <property type="entry name" value="Histidine kinase-like ATPase, C-terminal domain"/>
    <property type="match status" value="1"/>
</dbReference>
<dbReference type="GO" id="GO:0016301">
    <property type="term" value="F:kinase activity"/>
    <property type="evidence" value="ECO:0007669"/>
    <property type="project" value="UniProtKB-KW"/>
</dbReference>
<dbReference type="SMART" id="SM00387">
    <property type="entry name" value="HATPase_c"/>
    <property type="match status" value="1"/>
</dbReference>
<evidence type="ECO:0000256" key="3">
    <source>
        <dbReference type="ARBA" id="ARBA00023012"/>
    </source>
</evidence>
<feature type="compositionally biased region" description="Basic and acidic residues" evidence="5">
    <location>
        <begin position="434"/>
        <end position="445"/>
    </location>
</feature>
<keyword evidence="6" id="KW-1133">Transmembrane helix</keyword>
<feature type="transmembrane region" description="Helical" evidence="6">
    <location>
        <begin position="21"/>
        <end position="41"/>
    </location>
</feature>
<organism evidence="8 9">
    <name type="scientific">Lipingzhangella rawalii</name>
    <dbReference type="NCBI Taxonomy" id="2055835"/>
    <lineage>
        <taxon>Bacteria</taxon>
        <taxon>Bacillati</taxon>
        <taxon>Actinomycetota</taxon>
        <taxon>Actinomycetes</taxon>
        <taxon>Streptosporangiales</taxon>
        <taxon>Nocardiopsidaceae</taxon>
        <taxon>Lipingzhangella</taxon>
    </lineage>
</organism>
<feature type="transmembrane region" description="Helical" evidence="6">
    <location>
        <begin position="145"/>
        <end position="164"/>
    </location>
</feature>
<dbReference type="EMBL" id="JAVLVT010000005">
    <property type="protein sequence ID" value="MDS1270952.1"/>
    <property type="molecule type" value="Genomic_DNA"/>
</dbReference>
<dbReference type="PANTHER" id="PTHR24421:SF61">
    <property type="entry name" value="OXYGEN SENSOR HISTIDINE KINASE NREB"/>
    <property type="match status" value="1"/>
</dbReference>
<dbReference type="Pfam" id="PF02518">
    <property type="entry name" value="HATPase_c"/>
    <property type="match status" value="1"/>
</dbReference>
<sequence length="463" mass="48079">MPRTGGHAGPARPEYARLATLARLLLQLRVVLVLLTLPLLPAAAVDTWLVVAILGYAALTALVAWRWERFVPRLRKHPVLITADVFCATSVLVIAGPSGAFFVATVLTTAVAGLLFGTVGTFLVAGLQILAYLGALVDPAATGRLDVQMLLIHPLLYPVAGYIAGQARTVVTQLAAEQEARHAAERAAASAEERARLARDLHDSVSKTLRGIAMSARALPAWTERDPARATEIAHQLAEAADTAAAQARDLIATLRRGTTAPVGAEHTRPQDAPGDELGMAAADARAAAAGDLAAAVSEHVTAWAEGAGLPVRLRMPESPVPFPPGVQDEVLAILDEALSNVERHAQAHTVTVALAVPAPAPQAADGDASNVPAAGVVLTVADDGHGFDPQDVPPGHYGLRGMRERAAAAGGRLRIRSAPGAGSTLSLVLPDRTPPRLEPEHVDPDSPPGEPADPGPHPAADR</sequence>
<dbReference type="PANTHER" id="PTHR24421">
    <property type="entry name" value="NITRATE/NITRITE SENSOR PROTEIN NARX-RELATED"/>
    <property type="match status" value="1"/>
</dbReference>
<dbReference type="RefSeq" id="WP_310912506.1">
    <property type="nucleotide sequence ID" value="NZ_JAVLVT010000005.1"/>
</dbReference>
<comment type="caution">
    <text evidence="8">The sequence shown here is derived from an EMBL/GenBank/DDBJ whole genome shotgun (WGS) entry which is preliminary data.</text>
</comment>